<sequence>MTRVKKAFFKSTRGRKARNISKLDFTGREPVIALENSPAQKVTKKSVDNKKDRHLFAMVEEQVDELAQEPVVQYENTTVIDGGIGRLEFALMTTQQLRDYAELFATTLAANEKLIDN</sequence>
<dbReference type="Proteomes" id="UP000789572">
    <property type="component" value="Unassembled WGS sequence"/>
</dbReference>
<organism evidence="1 2">
    <name type="scientific">Paraglomus occultum</name>
    <dbReference type="NCBI Taxonomy" id="144539"/>
    <lineage>
        <taxon>Eukaryota</taxon>
        <taxon>Fungi</taxon>
        <taxon>Fungi incertae sedis</taxon>
        <taxon>Mucoromycota</taxon>
        <taxon>Glomeromycotina</taxon>
        <taxon>Glomeromycetes</taxon>
        <taxon>Paraglomerales</taxon>
        <taxon>Paraglomeraceae</taxon>
        <taxon>Paraglomus</taxon>
    </lineage>
</organism>
<proteinExistence type="predicted"/>
<dbReference type="OrthoDB" id="10458446at2759"/>
<evidence type="ECO:0000313" key="1">
    <source>
        <dbReference type="EMBL" id="CAG8655480.1"/>
    </source>
</evidence>
<evidence type="ECO:0000313" key="2">
    <source>
        <dbReference type="Proteomes" id="UP000789572"/>
    </source>
</evidence>
<name>A0A9N9H8Q1_9GLOM</name>
<keyword evidence="2" id="KW-1185">Reference proteome</keyword>
<comment type="caution">
    <text evidence="1">The sequence shown here is derived from an EMBL/GenBank/DDBJ whole genome shotgun (WGS) entry which is preliminary data.</text>
</comment>
<dbReference type="AlphaFoldDB" id="A0A9N9H8Q1"/>
<gene>
    <name evidence="1" type="ORF">POCULU_LOCUS10180</name>
</gene>
<reference evidence="1" key="1">
    <citation type="submission" date="2021-06" db="EMBL/GenBank/DDBJ databases">
        <authorList>
            <person name="Kallberg Y."/>
            <person name="Tangrot J."/>
            <person name="Rosling A."/>
        </authorList>
    </citation>
    <scope>NUCLEOTIDE SEQUENCE</scope>
    <source>
        <strain evidence="1">IA702</strain>
    </source>
</reference>
<feature type="non-terminal residue" evidence="1">
    <location>
        <position position="1"/>
    </location>
</feature>
<protein>
    <submittedName>
        <fullName evidence="1">8714_t:CDS:1</fullName>
    </submittedName>
</protein>
<dbReference type="EMBL" id="CAJVPJ010004768">
    <property type="protein sequence ID" value="CAG8655480.1"/>
    <property type="molecule type" value="Genomic_DNA"/>
</dbReference>
<accession>A0A9N9H8Q1</accession>